<dbReference type="InterPro" id="IPR002293">
    <property type="entry name" value="AA/rel_permease1"/>
</dbReference>
<feature type="transmembrane region" description="Helical" evidence="6">
    <location>
        <begin position="314"/>
        <end position="332"/>
    </location>
</feature>
<keyword evidence="8" id="KW-1185">Reference proteome</keyword>
<evidence type="ECO:0000313" key="7">
    <source>
        <dbReference type="EMBL" id="QSO45603.1"/>
    </source>
</evidence>
<dbReference type="AlphaFoldDB" id="A0A9X7Z5W7"/>
<dbReference type="PIRSF" id="PIRSF006060">
    <property type="entry name" value="AA_transporter"/>
    <property type="match status" value="1"/>
</dbReference>
<feature type="transmembrane region" description="Helical" evidence="6">
    <location>
        <begin position="142"/>
        <end position="162"/>
    </location>
</feature>
<dbReference type="InterPro" id="IPR050367">
    <property type="entry name" value="APC_superfamily"/>
</dbReference>
<feature type="transmembrane region" description="Helical" evidence="6">
    <location>
        <begin position="395"/>
        <end position="412"/>
    </location>
</feature>
<gene>
    <name evidence="7" type="ORF">JZ786_13635</name>
</gene>
<comment type="subcellular location">
    <subcellularLocation>
        <location evidence="1">Cell membrane</location>
        <topology evidence="1">Multi-pass membrane protein</topology>
    </subcellularLocation>
</comment>
<feature type="transmembrane region" description="Helical" evidence="6">
    <location>
        <begin position="367"/>
        <end position="389"/>
    </location>
</feature>
<evidence type="ECO:0000256" key="3">
    <source>
        <dbReference type="ARBA" id="ARBA00022692"/>
    </source>
</evidence>
<dbReference type="PANTHER" id="PTHR42770">
    <property type="entry name" value="AMINO ACID TRANSPORTER-RELATED"/>
    <property type="match status" value="1"/>
</dbReference>
<keyword evidence="5 6" id="KW-0472">Membrane</keyword>
<dbReference type="PANTHER" id="PTHR42770:SF7">
    <property type="entry name" value="MEMBRANE PROTEIN"/>
    <property type="match status" value="1"/>
</dbReference>
<evidence type="ECO:0000256" key="6">
    <source>
        <dbReference type="SAM" id="Phobius"/>
    </source>
</evidence>
<proteinExistence type="predicted"/>
<evidence type="ECO:0000313" key="8">
    <source>
        <dbReference type="Proteomes" id="UP000663505"/>
    </source>
</evidence>
<dbReference type="GO" id="GO:0005886">
    <property type="term" value="C:plasma membrane"/>
    <property type="evidence" value="ECO:0007669"/>
    <property type="project" value="UniProtKB-SubCell"/>
</dbReference>
<protein>
    <submittedName>
        <fullName evidence="7">APC family permease</fullName>
    </submittedName>
</protein>
<feature type="transmembrane region" description="Helical" evidence="6">
    <location>
        <begin position="227"/>
        <end position="249"/>
    </location>
</feature>
<dbReference type="Proteomes" id="UP000663505">
    <property type="component" value="Chromosome"/>
</dbReference>
<dbReference type="RefSeq" id="WP_206654972.1">
    <property type="nucleotide sequence ID" value="NZ_CP071182.1"/>
</dbReference>
<dbReference type="Pfam" id="PF13520">
    <property type="entry name" value="AA_permease_2"/>
    <property type="match status" value="1"/>
</dbReference>
<evidence type="ECO:0000256" key="1">
    <source>
        <dbReference type="ARBA" id="ARBA00004651"/>
    </source>
</evidence>
<evidence type="ECO:0000256" key="2">
    <source>
        <dbReference type="ARBA" id="ARBA00022475"/>
    </source>
</evidence>
<name>A0A9X7Z5W7_9BACL</name>
<evidence type="ECO:0000256" key="5">
    <source>
        <dbReference type="ARBA" id="ARBA00023136"/>
    </source>
</evidence>
<accession>A0A9X7Z5W7</accession>
<dbReference type="KEGG" id="afx:JZ786_13635"/>
<dbReference type="Gene3D" id="1.20.1740.10">
    <property type="entry name" value="Amino acid/polyamine transporter I"/>
    <property type="match status" value="1"/>
</dbReference>
<feature type="transmembrane region" description="Helical" evidence="6">
    <location>
        <begin position="57"/>
        <end position="76"/>
    </location>
</feature>
<feature type="transmembrane region" description="Helical" evidence="6">
    <location>
        <begin position="433"/>
        <end position="454"/>
    </location>
</feature>
<keyword evidence="2" id="KW-1003">Cell membrane</keyword>
<evidence type="ECO:0000256" key="4">
    <source>
        <dbReference type="ARBA" id="ARBA00022989"/>
    </source>
</evidence>
<feature type="transmembrane region" description="Helical" evidence="6">
    <location>
        <begin position="261"/>
        <end position="284"/>
    </location>
</feature>
<feature type="transmembrane region" description="Helical" evidence="6">
    <location>
        <begin position="97"/>
        <end position="122"/>
    </location>
</feature>
<dbReference type="EMBL" id="CP071182">
    <property type="protein sequence ID" value="QSO45603.1"/>
    <property type="molecule type" value="Genomic_DNA"/>
</dbReference>
<sequence length="502" mass="54240">MGNESPLLEKPHVHAKKLLQIVGVLAVIASAVSQEYGSGINFVATNSLTVYPSIQNLVPIAMFVTGIFYLPKVLLYMRFSEVMSRAGGTYVWISRGLSLPIAFVVSFLWWIGLVFAIGVLGYTFGSFLATGLTDVGFQGAQWFTTPIGHIVIGMVAIWVIYFIHVSGVKNYGTLVTIALGFVVLTALLVLGYGFLTSPQDFLMVVHARYHLHLGTNPAIPSPTLGTFLSTCTLFVFAYGGISAAPLLGGETKDPEKNMPRGILLSWLIVLVLFTLVAMAVFHAAPWWAVVQLIHSGHAAVTTTPGLIGLLSPHWLSAFLNLVVALIVGKTLAPQMLGTSRMAFAFAQDLIFPKAFAKTSHKGTPSAALLLTAIVGSLSLIQSALVGWSIGVTVRSISILGVLMFLGIAVLNVRYNHRYQDVPWAKRIGRSTTMVVSAILAIIFSCLLISSVVVVPKEPFFLQPAVQTVIVLMIGFWIYIRADIVARRSNRSLQAVSTELPVD</sequence>
<keyword evidence="3 6" id="KW-0812">Transmembrane</keyword>
<dbReference type="GO" id="GO:0022857">
    <property type="term" value="F:transmembrane transporter activity"/>
    <property type="evidence" value="ECO:0007669"/>
    <property type="project" value="InterPro"/>
</dbReference>
<feature type="transmembrane region" description="Helical" evidence="6">
    <location>
        <begin position="174"/>
        <end position="195"/>
    </location>
</feature>
<reference evidence="7 8" key="1">
    <citation type="submission" date="2021-02" db="EMBL/GenBank/DDBJ databases">
        <title>Alicyclobacillus curvatus sp. nov. and Alicyclobacillus mengziensis sp. nov., two acidophilic bacteria isolated from acid mine drainage.</title>
        <authorList>
            <person name="Huang Y."/>
        </authorList>
    </citation>
    <scope>NUCLEOTIDE SEQUENCE [LARGE SCALE GENOMIC DNA]</scope>
    <source>
        <strain evidence="7 8">S30H14</strain>
    </source>
</reference>
<feature type="transmembrane region" description="Helical" evidence="6">
    <location>
        <begin position="460"/>
        <end position="479"/>
    </location>
</feature>
<keyword evidence="4 6" id="KW-1133">Transmembrane helix</keyword>
<organism evidence="7 8">
    <name type="scientific">Alicyclobacillus mengziensis</name>
    <dbReference type="NCBI Taxonomy" id="2931921"/>
    <lineage>
        <taxon>Bacteria</taxon>
        <taxon>Bacillati</taxon>
        <taxon>Bacillota</taxon>
        <taxon>Bacilli</taxon>
        <taxon>Bacillales</taxon>
        <taxon>Alicyclobacillaceae</taxon>
        <taxon>Alicyclobacillus</taxon>
    </lineage>
</organism>